<dbReference type="EMBL" id="CM000781">
    <property type="protein sequence ID" value="AQK63118.1"/>
    <property type="molecule type" value="Genomic_DNA"/>
</dbReference>
<gene>
    <name evidence="1" type="ORF">ZEAMMB73_Zm00001d013322</name>
</gene>
<proteinExistence type="predicted"/>
<accession>A0A1D6GI52</accession>
<organism evidence="1">
    <name type="scientific">Zea mays</name>
    <name type="common">Maize</name>
    <dbReference type="NCBI Taxonomy" id="4577"/>
    <lineage>
        <taxon>Eukaryota</taxon>
        <taxon>Viridiplantae</taxon>
        <taxon>Streptophyta</taxon>
        <taxon>Embryophyta</taxon>
        <taxon>Tracheophyta</taxon>
        <taxon>Spermatophyta</taxon>
        <taxon>Magnoliopsida</taxon>
        <taxon>Liliopsida</taxon>
        <taxon>Poales</taxon>
        <taxon>Poaceae</taxon>
        <taxon>PACMAD clade</taxon>
        <taxon>Panicoideae</taxon>
        <taxon>Andropogonodae</taxon>
        <taxon>Andropogoneae</taxon>
        <taxon>Tripsacinae</taxon>
        <taxon>Zea</taxon>
    </lineage>
</organism>
<sequence length="38" mass="4554">MLSPDTEKKRKGMWIQIDGVHEVNRLLHLGERRARRRA</sequence>
<evidence type="ECO:0000313" key="1">
    <source>
        <dbReference type="EMBL" id="AQK63118.1"/>
    </source>
</evidence>
<reference evidence="1" key="1">
    <citation type="submission" date="2015-12" db="EMBL/GenBank/DDBJ databases">
        <title>Update maize B73 reference genome by single molecule sequencing technologies.</title>
        <authorList>
            <consortium name="Maize Genome Sequencing Project"/>
            <person name="Ware D."/>
        </authorList>
    </citation>
    <scope>NUCLEOTIDE SEQUENCE</scope>
    <source>
        <tissue evidence="1">Seedling</tissue>
    </source>
</reference>
<dbReference type="InParanoid" id="A0A1D6GI52"/>
<name>A0A1D6GI52_MAIZE</name>
<protein>
    <submittedName>
        <fullName evidence="1">Uncharacterized protein</fullName>
    </submittedName>
</protein>
<dbReference type="AlphaFoldDB" id="A0A1D6GI52"/>